<feature type="domain" description="Peptidase S54 rhomboid" evidence="6">
    <location>
        <begin position="66"/>
        <end position="189"/>
    </location>
</feature>
<comment type="subcellular location">
    <subcellularLocation>
        <location evidence="1">Membrane</location>
        <topology evidence="1">Multi-pass membrane protein</topology>
    </subcellularLocation>
</comment>
<evidence type="ECO:0000256" key="3">
    <source>
        <dbReference type="ARBA" id="ARBA00022989"/>
    </source>
</evidence>
<evidence type="ECO:0000313" key="7">
    <source>
        <dbReference type="EMBL" id="SEH41237.1"/>
    </source>
</evidence>
<dbReference type="InterPro" id="IPR022764">
    <property type="entry name" value="Peptidase_S54_rhomboid_dom"/>
</dbReference>
<dbReference type="RefSeq" id="WP_177167410.1">
    <property type="nucleotide sequence ID" value="NZ_FNWU01000001.1"/>
</dbReference>
<dbReference type="GO" id="GO:0006508">
    <property type="term" value="P:proteolysis"/>
    <property type="evidence" value="ECO:0007669"/>
    <property type="project" value="UniProtKB-KW"/>
</dbReference>
<dbReference type="Proteomes" id="UP000199215">
    <property type="component" value="Unassembled WGS sequence"/>
</dbReference>
<dbReference type="OrthoDB" id="329038at2157"/>
<dbReference type="Gene3D" id="1.20.1540.10">
    <property type="entry name" value="Rhomboid-like"/>
    <property type="match status" value="1"/>
</dbReference>
<feature type="transmembrane region" description="Helical" evidence="5">
    <location>
        <begin position="84"/>
        <end position="104"/>
    </location>
</feature>
<feature type="transmembrane region" description="Helical" evidence="5">
    <location>
        <begin position="21"/>
        <end position="46"/>
    </location>
</feature>
<keyword evidence="7" id="KW-0378">Hydrolase</keyword>
<dbReference type="EMBL" id="FNWU01000001">
    <property type="protein sequence ID" value="SEH41237.1"/>
    <property type="molecule type" value="Genomic_DNA"/>
</dbReference>
<dbReference type="SUPFAM" id="SSF144091">
    <property type="entry name" value="Rhomboid-like"/>
    <property type="match status" value="1"/>
</dbReference>
<protein>
    <submittedName>
        <fullName evidence="7">Membrane associated serine protease, rhomboid family</fullName>
    </submittedName>
</protein>
<gene>
    <name evidence="7" type="ORF">SAMN05192561_101753</name>
</gene>
<reference evidence="7 8" key="1">
    <citation type="submission" date="2016-10" db="EMBL/GenBank/DDBJ databases">
        <authorList>
            <person name="de Groot N.N."/>
        </authorList>
    </citation>
    <scope>NUCLEOTIDE SEQUENCE [LARGE SCALE GENOMIC DNA]</scope>
    <source>
        <strain evidence="7 8">IBRC-M10418</strain>
    </source>
</reference>
<dbReference type="GO" id="GO:0016020">
    <property type="term" value="C:membrane"/>
    <property type="evidence" value="ECO:0007669"/>
    <property type="project" value="UniProtKB-SubCell"/>
</dbReference>
<evidence type="ECO:0000256" key="4">
    <source>
        <dbReference type="ARBA" id="ARBA00023136"/>
    </source>
</evidence>
<evidence type="ECO:0000259" key="6">
    <source>
        <dbReference type="Pfam" id="PF01694"/>
    </source>
</evidence>
<sequence>MDRPGAREVARRIGAAAMDGARTVGGVELAAVFLAVPSVLVVAHLLPGSEAWAFSLANDGVLTSRWTLWTAFASSYVHADVNHLLHNVAVYWMIVGVAYPLSAVAGWRSRFVGVTIACLLVVPVVSAWATLTALGPITDAPSIGFSDVNTALLGYLLVVWFVAADRSTHGRIPREWVSVAAPTSVAVILATPSSVWYFPQYPAAAAVAAGVSALAFARIRLRRPAGSGRRDSVASPTSSAPIDPVREFLLVLGASVVVSGIVGSMLLVPPGSNVWAHLAGYLVGLAAALPLVGVER</sequence>
<feature type="transmembrane region" description="Helical" evidence="5">
    <location>
        <begin position="143"/>
        <end position="164"/>
    </location>
</feature>
<evidence type="ECO:0000256" key="2">
    <source>
        <dbReference type="ARBA" id="ARBA00022692"/>
    </source>
</evidence>
<keyword evidence="8" id="KW-1185">Reference proteome</keyword>
<dbReference type="GO" id="GO:0004252">
    <property type="term" value="F:serine-type endopeptidase activity"/>
    <property type="evidence" value="ECO:0007669"/>
    <property type="project" value="InterPro"/>
</dbReference>
<feature type="transmembrane region" description="Helical" evidence="5">
    <location>
        <begin position="111"/>
        <end position="131"/>
    </location>
</feature>
<feature type="transmembrane region" description="Helical" evidence="5">
    <location>
        <begin position="176"/>
        <end position="197"/>
    </location>
</feature>
<evidence type="ECO:0000256" key="1">
    <source>
        <dbReference type="ARBA" id="ARBA00004141"/>
    </source>
</evidence>
<proteinExistence type="predicted"/>
<organism evidence="7 8">
    <name type="scientific">Halopenitus malekzadehii</name>
    <dbReference type="NCBI Taxonomy" id="1267564"/>
    <lineage>
        <taxon>Archaea</taxon>
        <taxon>Methanobacteriati</taxon>
        <taxon>Methanobacteriota</taxon>
        <taxon>Stenosarchaea group</taxon>
        <taxon>Halobacteria</taxon>
        <taxon>Halobacteriales</taxon>
        <taxon>Haloferacaceae</taxon>
        <taxon>Halopenitus</taxon>
    </lineage>
</organism>
<name>A0A1H6I3I3_9EURY</name>
<feature type="transmembrane region" description="Helical" evidence="5">
    <location>
        <begin position="203"/>
        <end position="221"/>
    </location>
</feature>
<keyword evidence="3 5" id="KW-1133">Transmembrane helix</keyword>
<dbReference type="InterPro" id="IPR035952">
    <property type="entry name" value="Rhomboid-like_sf"/>
</dbReference>
<evidence type="ECO:0000313" key="8">
    <source>
        <dbReference type="Proteomes" id="UP000199215"/>
    </source>
</evidence>
<evidence type="ECO:0000256" key="5">
    <source>
        <dbReference type="SAM" id="Phobius"/>
    </source>
</evidence>
<feature type="transmembrane region" description="Helical" evidence="5">
    <location>
        <begin position="248"/>
        <end position="268"/>
    </location>
</feature>
<dbReference type="Pfam" id="PF01694">
    <property type="entry name" value="Rhomboid"/>
    <property type="match status" value="1"/>
</dbReference>
<feature type="transmembrane region" description="Helical" evidence="5">
    <location>
        <begin position="274"/>
        <end position="294"/>
    </location>
</feature>
<keyword evidence="2 5" id="KW-0812">Transmembrane</keyword>
<dbReference type="AlphaFoldDB" id="A0A1H6I3I3"/>
<keyword evidence="4 5" id="KW-0472">Membrane</keyword>
<keyword evidence="7" id="KW-0645">Protease</keyword>
<accession>A0A1H6I3I3</accession>